<proteinExistence type="predicted"/>
<accession>A0A6J5RW27</accession>
<dbReference type="EMBL" id="LR797251">
    <property type="protein sequence ID" value="CAB4196435.1"/>
    <property type="molecule type" value="Genomic_DNA"/>
</dbReference>
<evidence type="ECO:0000313" key="4">
    <source>
        <dbReference type="EMBL" id="CAB4205146.1"/>
    </source>
</evidence>
<dbReference type="EMBL" id="LR797357">
    <property type="protein sequence ID" value="CAB4205146.1"/>
    <property type="molecule type" value="Genomic_DNA"/>
</dbReference>
<gene>
    <name evidence="3" type="ORF">UFOVP1292_39</name>
    <name evidence="4" type="ORF">UFOVP1411_30</name>
    <name evidence="1" type="ORF">UFOVP859_56</name>
    <name evidence="2" type="ORF">UFOVP882_54</name>
</gene>
<dbReference type="EMBL" id="LR796816">
    <property type="protein sequence ID" value="CAB4167840.1"/>
    <property type="molecule type" value="Genomic_DNA"/>
</dbReference>
<evidence type="ECO:0000313" key="3">
    <source>
        <dbReference type="EMBL" id="CAB4196435.1"/>
    </source>
</evidence>
<evidence type="ECO:0000313" key="2">
    <source>
        <dbReference type="EMBL" id="CAB4168528.1"/>
    </source>
</evidence>
<protein>
    <submittedName>
        <fullName evidence="3">Uncharacterized protein</fullName>
    </submittedName>
</protein>
<organism evidence="3">
    <name type="scientific">uncultured Caudovirales phage</name>
    <dbReference type="NCBI Taxonomy" id="2100421"/>
    <lineage>
        <taxon>Viruses</taxon>
        <taxon>Duplodnaviria</taxon>
        <taxon>Heunggongvirae</taxon>
        <taxon>Uroviricota</taxon>
        <taxon>Caudoviricetes</taxon>
        <taxon>Peduoviridae</taxon>
        <taxon>Maltschvirus</taxon>
        <taxon>Maltschvirus maltsch</taxon>
    </lineage>
</organism>
<reference evidence="3" key="1">
    <citation type="submission" date="2020-05" db="EMBL/GenBank/DDBJ databases">
        <authorList>
            <person name="Chiriac C."/>
            <person name="Salcher M."/>
            <person name="Ghai R."/>
            <person name="Kavagutti S V."/>
        </authorList>
    </citation>
    <scope>NUCLEOTIDE SEQUENCE</scope>
</reference>
<sequence length="63" mass="7618">MLTLVKDQQPSKMYNYREYSDIPQHMQEYVIGVAQVDDIRDLYLNDINDFLNGLIEWNEERHV</sequence>
<name>A0A6J5RW27_9CAUD</name>
<evidence type="ECO:0000313" key="1">
    <source>
        <dbReference type="EMBL" id="CAB4167840.1"/>
    </source>
</evidence>
<dbReference type="EMBL" id="LR796826">
    <property type="protein sequence ID" value="CAB4168528.1"/>
    <property type="molecule type" value="Genomic_DNA"/>
</dbReference>